<dbReference type="STRING" id="1236989.JCM15548_14224"/>
<organism evidence="4 5">
    <name type="scientific">Geofilum rubicundum JCM 15548</name>
    <dbReference type="NCBI Taxonomy" id="1236989"/>
    <lineage>
        <taxon>Bacteria</taxon>
        <taxon>Pseudomonadati</taxon>
        <taxon>Bacteroidota</taxon>
        <taxon>Bacteroidia</taxon>
        <taxon>Marinilabiliales</taxon>
        <taxon>Marinilabiliaceae</taxon>
        <taxon>Geofilum</taxon>
    </lineage>
</organism>
<dbReference type="Pfam" id="PF09822">
    <property type="entry name" value="ABC_transp_aux"/>
    <property type="match status" value="1"/>
</dbReference>
<dbReference type="Proteomes" id="UP000032900">
    <property type="component" value="Unassembled WGS sequence"/>
</dbReference>
<reference evidence="4 5" key="1">
    <citation type="journal article" date="2015" name="Microbes Environ.">
        <title>Distribution and evolution of nitrogen fixation genes in the phylum bacteroidetes.</title>
        <authorList>
            <person name="Inoue J."/>
            <person name="Oshima K."/>
            <person name="Suda W."/>
            <person name="Sakamoto M."/>
            <person name="Iino T."/>
            <person name="Noda S."/>
            <person name="Hongoh Y."/>
            <person name="Hattori M."/>
            <person name="Ohkuma M."/>
        </authorList>
    </citation>
    <scope>NUCLEOTIDE SEQUENCE [LARGE SCALE GENOMIC DNA]</scope>
    <source>
        <strain evidence="4">JCM 15548</strain>
    </source>
</reference>
<proteinExistence type="predicted"/>
<feature type="domain" description="DUF7088" evidence="3">
    <location>
        <begin position="40"/>
        <end position="143"/>
    </location>
</feature>
<dbReference type="OrthoDB" id="9777219at2"/>
<evidence type="ECO:0000313" key="5">
    <source>
        <dbReference type="Proteomes" id="UP000032900"/>
    </source>
</evidence>
<keyword evidence="5" id="KW-1185">Reference proteome</keyword>
<dbReference type="EMBL" id="BAZW01000063">
    <property type="protein sequence ID" value="GAO31824.1"/>
    <property type="molecule type" value="Genomic_DNA"/>
</dbReference>
<dbReference type="AlphaFoldDB" id="A0A0E9M2R3"/>
<evidence type="ECO:0000313" key="4">
    <source>
        <dbReference type="EMBL" id="GAO31824.1"/>
    </source>
</evidence>
<keyword evidence="1" id="KW-0812">Transmembrane</keyword>
<name>A0A0E9M2R3_9BACT</name>
<dbReference type="Pfam" id="PF23357">
    <property type="entry name" value="DUF7088"/>
    <property type="match status" value="1"/>
</dbReference>
<dbReference type="NCBIfam" id="TIGR03521">
    <property type="entry name" value="GldG"/>
    <property type="match status" value="1"/>
</dbReference>
<sequence>MAQNDTKKKDLIQLAAFLALIVLAGWLSANWFFRIDLTAEKRYTLAPITRDFLRNMESDVMVKVYLDGELNVGFQKLARATREALDEFRIISRGKFHYEFVDPMEDSEARQELEKMELKPVPVFESSADGRKIQSNVYPYALFNVDGYDLPVNLLENLPGLSGAENLNISMEGLEYKITDVIRRLISDEVPAIAFLEGQGQLDELDVFDISEALSYYYQVDRGSLTEDPYILDNYKALIIAKPSSQFSERDKFIVDQYIMRGGRVLWLVDAVQVTLDSLRTSTQTVGLATDLALNDQLFRYGVRINPELVQDVQAAMIPVNVSTPGEQPQLVPVPWMFNPLLNTNREHPVTRNINIVKGEFVSSIDTVGSPAGIQREVLLRTGRHSRRLPVPVFISLAMVNEQPDRAEFPHSYVPVAVSLSGEFPSVYANRPIPPGVNISPSEVRHQSEPTRMIVVADGDVIRNDVRMRHGGSPQPMPLGFDEVGNQNFGNKDFILNAIHYLADDEAGWPYAPATTSCGCWTVKN</sequence>
<feature type="transmembrane region" description="Helical" evidence="1">
    <location>
        <begin position="12"/>
        <end position="33"/>
    </location>
</feature>
<dbReference type="InterPro" id="IPR019196">
    <property type="entry name" value="ABC_transp_unknown"/>
</dbReference>
<dbReference type="InterPro" id="IPR055396">
    <property type="entry name" value="DUF7088"/>
</dbReference>
<evidence type="ECO:0000256" key="1">
    <source>
        <dbReference type="SAM" id="Phobius"/>
    </source>
</evidence>
<accession>A0A0E9M2R3</accession>
<feature type="domain" description="ABC-type uncharacterised transport system" evidence="2">
    <location>
        <begin position="191"/>
        <end position="498"/>
    </location>
</feature>
<dbReference type="InterPro" id="IPR019863">
    <property type="entry name" value="Motility-assoc_ABC-rel_GldG"/>
</dbReference>
<keyword evidence="1" id="KW-1133">Transmembrane helix</keyword>
<evidence type="ECO:0000259" key="2">
    <source>
        <dbReference type="Pfam" id="PF09822"/>
    </source>
</evidence>
<protein>
    <submittedName>
        <fullName evidence="4">Gliding motility protein GldG</fullName>
    </submittedName>
</protein>
<evidence type="ECO:0000259" key="3">
    <source>
        <dbReference type="Pfam" id="PF23357"/>
    </source>
</evidence>
<comment type="caution">
    <text evidence="4">The sequence shown here is derived from an EMBL/GenBank/DDBJ whole genome shotgun (WGS) entry which is preliminary data.</text>
</comment>
<keyword evidence="1" id="KW-0472">Membrane</keyword>
<dbReference type="RefSeq" id="WP_062128180.1">
    <property type="nucleotide sequence ID" value="NZ_BAZW01000063.1"/>
</dbReference>
<gene>
    <name evidence="4" type="ORF">JCM15548_14224</name>
</gene>